<sequence length="235" mass="28022">MNQPNRIYFLGNPYPKGHTLEEFLWSGRIEEDESMWFDFHLKTDPYYAEEEGKDKYNEEVEEEEEEESKSNWEAKGMWANYVQCTMSSTRWGDQGIQINKTTSKAVFNDFIKEPLLAHTFPLDDFNCNEVAFGIYLLGHDSCANHEIKIKETAKNKFEIEWSGKIAETYYGSSEFNHDFSLHLQNVEFDGFHYPKNWSLEKATDFFKNNFEDFEEYDFVDLNPKNNEREYKFKKK</sequence>
<dbReference type="STRING" id="362418.IW19_12420"/>
<comment type="caution">
    <text evidence="2">The sequence shown here is derived from an EMBL/GenBank/DDBJ whole genome shotgun (WGS) entry which is preliminary data.</text>
</comment>
<dbReference type="OrthoDB" id="3727885at2"/>
<name>A0A085ZPC2_9FLAO</name>
<proteinExistence type="predicted"/>
<evidence type="ECO:0000313" key="2">
    <source>
        <dbReference type="EMBL" id="KFF06286.1"/>
    </source>
</evidence>
<organism evidence="2 3">
    <name type="scientific">Flavobacterium reichenbachii</name>
    <dbReference type="NCBI Taxonomy" id="362418"/>
    <lineage>
        <taxon>Bacteria</taxon>
        <taxon>Pseudomonadati</taxon>
        <taxon>Bacteroidota</taxon>
        <taxon>Flavobacteriia</taxon>
        <taxon>Flavobacteriales</taxon>
        <taxon>Flavobacteriaceae</taxon>
        <taxon>Flavobacterium</taxon>
    </lineage>
</organism>
<feature type="coiled-coil region" evidence="1">
    <location>
        <begin position="46"/>
        <end position="73"/>
    </location>
</feature>
<dbReference type="EMBL" id="JPRL01000001">
    <property type="protein sequence ID" value="KFF06286.1"/>
    <property type="molecule type" value="Genomic_DNA"/>
</dbReference>
<reference evidence="2 3" key="1">
    <citation type="submission" date="2014-07" db="EMBL/GenBank/DDBJ databases">
        <title>Genome of Flavobacterium reichenbachii LMG 25512.</title>
        <authorList>
            <person name="Stropko S.J."/>
            <person name="Pipes S.E."/>
            <person name="Newman J.D."/>
        </authorList>
    </citation>
    <scope>NUCLEOTIDE SEQUENCE [LARGE SCALE GENOMIC DNA]</scope>
    <source>
        <strain evidence="2 3">LMG 25512</strain>
    </source>
</reference>
<evidence type="ECO:0000313" key="3">
    <source>
        <dbReference type="Proteomes" id="UP000028715"/>
    </source>
</evidence>
<keyword evidence="1" id="KW-0175">Coiled coil</keyword>
<dbReference type="RefSeq" id="WP_035684495.1">
    <property type="nucleotide sequence ID" value="NZ_JPRL01000001.1"/>
</dbReference>
<dbReference type="Proteomes" id="UP000028715">
    <property type="component" value="Unassembled WGS sequence"/>
</dbReference>
<accession>A0A085ZPC2</accession>
<evidence type="ECO:0000256" key="1">
    <source>
        <dbReference type="SAM" id="Coils"/>
    </source>
</evidence>
<dbReference type="AlphaFoldDB" id="A0A085ZPC2"/>
<keyword evidence="3" id="KW-1185">Reference proteome</keyword>
<dbReference type="eggNOG" id="ENOG5032V5N">
    <property type="taxonomic scope" value="Bacteria"/>
</dbReference>
<gene>
    <name evidence="2" type="ORF">IW19_12420</name>
</gene>
<protein>
    <submittedName>
        <fullName evidence="2">Uncharacterized protein</fullName>
    </submittedName>
</protein>